<dbReference type="AlphaFoldDB" id="A0A933SEU8"/>
<evidence type="ECO:0000313" key="3">
    <source>
        <dbReference type="EMBL" id="MBI5170430.1"/>
    </source>
</evidence>
<feature type="coiled-coil region" evidence="1">
    <location>
        <begin position="218"/>
        <end position="286"/>
    </location>
</feature>
<organism evidence="3 4">
    <name type="scientific">Eiseniibacteriota bacterium</name>
    <dbReference type="NCBI Taxonomy" id="2212470"/>
    <lineage>
        <taxon>Bacteria</taxon>
        <taxon>Candidatus Eiseniibacteriota</taxon>
    </lineage>
</organism>
<keyword evidence="1" id="KW-0175">Coiled coil</keyword>
<keyword evidence="2" id="KW-0812">Transmembrane</keyword>
<feature type="transmembrane region" description="Helical" evidence="2">
    <location>
        <begin position="407"/>
        <end position="428"/>
    </location>
</feature>
<dbReference type="PANTHER" id="PTHR32309:SF31">
    <property type="entry name" value="CAPSULAR EXOPOLYSACCHARIDE FAMILY"/>
    <property type="match status" value="1"/>
</dbReference>
<name>A0A933SEU8_UNCEI</name>
<dbReference type="PANTHER" id="PTHR32309">
    <property type="entry name" value="TYROSINE-PROTEIN KINASE"/>
    <property type="match status" value="1"/>
</dbReference>
<dbReference type="Proteomes" id="UP000696931">
    <property type="component" value="Unassembled WGS sequence"/>
</dbReference>
<reference evidence="3" key="1">
    <citation type="submission" date="2020-07" db="EMBL/GenBank/DDBJ databases">
        <title>Huge and variable diversity of episymbiotic CPR bacteria and DPANN archaea in groundwater ecosystems.</title>
        <authorList>
            <person name="He C.Y."/>
            <person name="Keren R."/>
            <person name="Whittaker M."/>
            <person name="Farag I.F."/>
            <person name="Doudna J."/>
            <person name="Cate J.H.D."/>
            <person name="Banfield J.F."/>
        </authorList>
    </citation>
    <scope>NUCLEOTIDE SEQUENCE</scope>
    <source>
        <strain evidence="3">NC_groundwater_1813_Pr3_B-0.1um_71_17</strain>
    </source>
</reference>
<protein>
    <recommendedName>
        <fullName evidence="5">Polysaccharide chain length determinant N-terminal domain-containing protein</fullName>
    </recommendedName>
</protein>
<feature type="coiled-coil region" evidence="1">
    <location>
        <begin position="323"/>
        <end position="374"/>
    </location>
</feature>
<dbReference type="InterPro" id="IPR050445">
    <property type="entry name" value="Bact_polysacc_biosynth/exp"/>
</dbReference>
<proteinExistence type="predicted"/>
<accession>A0A933SEU8</accession>
<evidence type="ECO:0008006" key="5">
    <source>
        <dbReference type="Google" id="ProtNLM"/>
    </source>
</evidence>
<evidence type="ECO:0000313" key="4">
    <source>
        <dbReference type="Proteomes" id="UP000696931"/>
    </source>
</evidence>
<keyword evidence="2" id="KW-1133">Transmembrane helix</keyword>
<evidence type="ECO:0000256" key="2">
    <source>
        <dbReference type="SAM" id="Phobius"/>
    </source>
</evidence>
<comment type="caution">
    <text evidence="3">The sequence shown here is derived from an EMBL/GenBank/DDBJ whole genome shotgun (WGS) entry which is preliminary data.</text>
</comment>
<feature type="transmembrane region" description="Helical" evidence="2">
    <location>
        <begin position="32"/>
        <end position="51"/>
    </location>
</feature>
<keyword evidence="2" id="KW-0472">Membrane</keyword>
<evidence type="ECO:0000256" key="1">
    <source>
        <dbReference type="SAM" id="Coils"/>
    </source>
</evidence>
<dbReference type="EMBL" id="JACRIW010000092">
    <property type="protein sequence ID" value="MBI5170430.1"/>
    <property type="molecule type" value="Genomic_DNA"/>
</dbReference>
<gene>
    <name evidence="3" type="ORF">HZA61_13150</name>
</gene>
<sequence>MNPQSGHSPQMNTSARQATMREFFAVLFRRRWFIIGLFFAVTATVMTISLTTPTTFSSSGRVLVIRGERQSALSPGRQLFSDWEQELASEVANVRSTPVMERTRALLDERAKASGKTAPKINYGAVDVEVMGKSNVLGIGYTDLDPEIAQQVCDALLTSYVEYRQNRQRLGQPEVFFQARLDSLNGEIEKRLIEKQQIGTASGVTNAGDQAREWGNQLGSLEQKRNDAAADLAEAQNSLAAMRELQRNPDIDLPTLGQSFTNESALVGLKQKIMEQQTRIATLRERFRDDAPEVQNAMETLETLQALLRKEVDARLTMSSSRIESLRARLAVYDRDLVSLRARLGVIPSSQRHLDDLDAEIRNLRERYAEFSKARDMAIITANTSQERSVVLLNPAGIAVAQNTRDYVRMALAPAFSLVIGIGLAFFIDGLDMTVRTAGQAEEYLEIPVLATLSERRSKRG</sequence>